<accession>A0A4D6NDA5</accession>
<reference evidence="2 3" key="1">
    <citation type="submission" date="2019-04" db="EMBL/GenBank/DDBJ databases">
        <title>An improved genome assembly and genetic linkage map for asparagus bean, Vigna unguiculata ssp. sesquipedialis.</title>
        <authorList>
            <person name="Xia Q."/>
            <person name="Zhang R."/>
            <person name="Dong Y."/>
        </authorList>
    </citation>
    <scope>NUCLEOTIDE SEQUENCE [LARGE SCALE GENOMIC DNA]</scope>
    <source>
        <tissue evidence="2">Leaf</tissue>
    </source>
</reference>
<keyword evidence="1" id="KW-0175">Coiled coil</keyword>
<evidence type="ECO:0000256" key="1">
    <source>
        <dbReference type="SAM" id="Coils"/>
    </source>
</evidence>
<sequence length="341" mass="39212">MDVNNFKTQLKKHSDNISALERNMQYSGSINMLMKNLSVKIESSHAQHSEAIGALGQEDEELLSDVKSMKTEREMIRGEMKEINKTLEKLKTDKMEGERLLGEAYDRISMLDAEMETSKKSTTEIAGMDVNNFKTQLKKHSDNISALERNMQYSGSINMLMKNLSVKIESSHAQHSEAIGALGQEDEKLLSDVKSMKTEREMIRGEMKEINKTLEKLKTDKMEGERLLGEAYDRISMLDAEMETSKKSTTEIAGMDYDKFKTQQKEHNNHINALEDNLRYDRRVMNILLKDIKEEIEMFHCKRSTDLEALMQENEELLLLLLSEVESGKTKKQMCENIKHG</sequence>
<dbReference type="AlphaFoldDB" id="A0A4D6NDA5"/>
<proteinExistence type="predicted"/>
<dbReference type="EMBL" id="CP039354">
    <property type="protein sequence ID" value="QCE11726.1"/>
    <property type="molecule type" value="Genomic_DNA"/>
</dbReference>
<evidence type="ECO:0000313" key="2">
    <source>
        <dbReference type="EMBL" id="QCE11726.1"/>
    </source>
</evidence>
<feature type="coiled-coil region" evidence="1">
    <location>
        <begin position="200"/>
        <end position="227"/>
    </location>
</feature>
<keyword evidence="3" id="KW-1185">Reference proteome</keyword>
<name>A0A4D6NDA5_VIGUN</name>
<protein>
    <submittedName>
        <fullName evidence="2">Uncharacterized protein</fullName>
    </submittedName>
</protein>
<dbReference type="Gene3D" id="1.20.58.60">
    <property type="match status" value="1"/>
</dbReference>
<gene>
    <name evidence="2" type="ORF">DEO72_LG10g2962</name>
</gene>
<organism evidence="2 3">
    <name type="scientific">Vigna unguiculata</name>
    <name type="common">Cowpea</name>
    <dbReference type="NCBI Taxonomy" id="3917"/>
    <lineage>
        <taxon>Eukaryota</taxon>
        <taxon>Viridiplantae</taxon>
        <taxon>Streptophyta</taxon>
        <taxon>Embryophyta</taxon>
        <taxon>Tracheophyta</taxon>
        <taxon>Spermatophyta</taxon>
        <taxon>Magnoliopsida</taxon>
        <taxon>eudicotyledons</taxon>
        <taxon>Gunneridae</taxon>
        <taxon>Pentapetalae</taxon>
        <taxon>rosids</taxon>
        <taxon>fabids</taxon>
        <taxon>Fabales</taxon>
        <taxon>Fabaceae</taxon>
        <taxon>Papilionoideae</taxon>
        <taxon>50 kb inversion clade</taxon>
        <taxon>NPAAA clade</taxon>
        <taxon>indigoferoid/millettioid clade</taxon>
        <taxon>Phaseoleae</taxon>
        <taxon>Vigna</taxon>
    </lineage>
</organism>
<feature type="coiled-coil region" evidence="1">
    <location>
        <begin position="73"/>
        <end position="100"/>
    </location>
</feature>
<evidence type="ECO:0000313" key="3">
    <source>
        <dbReference type="Proteomes" id="UP000501690"/>
    </source>
</evidence>
<dbReference type="Proteomes" id="UP000501690">
    <property type="component" value="Linkage Group LG10"/>
</dbReference>